<dbReference type="AlphaFoldDB" id="A0A091BYS2"/>
<keyword evidence="2" id="KW-1185">Reference proteome</keyword>
<evidence type="ECO:0000313" key="1">
    <source>
        <dbReference type="EMBL" id="KFN90766.1"/>
    </source>
</evidence>
<organism evidence="1 2">
    <name type="scientific">Tetragenococcus muriaticus 3MR10-3</name>
    <dbReference type="NCBI Taxonomy" id="1302648"/>
    <lineage>
        <taxon>Bacteria</taxon>
        <taxon>Bacillati</taxon>
        <taxon>Bacillota</taxon>
        <taxon>Bacilli</taxon>
        <taxon>Lactobacillales</taxon>
        <taxon>Enterococcaceae</taxon>
        <taxon>Tetragenococcus</taxon>
    </lineage>
</organism>
<name>A0A091BYS2_9ENTE</name>
<accession>A0A091BYS2</accession>
<protein>
    <recommendedName>
        <fullName evidence="3">Phage protein</fullName>
    </recommendedName>
</protein>
<gene>
    <name evidence="1" type="ORF">TMU3MR103_1360</name>
</gene>
<sequence length="170" mass="20207">MNDIYINLIISTIIENFGTEEAFYQDRLGLSSTRWEDWKKGFSNLSAEEMQKIKNLFSDYEWMLLQKVLRQTIIYPEKRTIAVTEFRRMKTKIARQWLNSGIGTVEILDTQEENDTGKSLDLRVTIDYQEWGYDDIINFRLPAYVQQQINNEQVALLDWVNDKLEETYNS</sequence>
<dbReference type="Proteomes" id="UP000029381">
    <property type="component" value="Unassembled WGS sequence"/>
</dbReference>
<proteinExistence type="predicted"/>
<evidence type="ECO:0008006" key="3">
    <source>
        <dbReference type="Google" id="ProtNLM"/>
    </source>
</evidence>
<comment type="caution">
    <text evidence="1">The sequence shown here is derived from an EMBL/GenBank/DDBJ whole genome shotgun (WGS) entry which is preliminary data.</text>
</comment>
<dbReference type="EMBL" id="JPVT01000132">
    <property type="protein sequence ID" value="KFN90766.1"/>
    <property type="molecule type" value="Genomic_DNA"/>
</dbReference>
<evidence type="ECO:0000313" key="2">
    <source>
        <dbReference type="Proteomes" id="UP000029381"/>
    </source>
</evidence>
<dbReference type="RefSeq" id="WP_028789359.1">
    <property type="nucleotide sequence ID" value="NZ_JPVT01000132.1"/>
</dbReference>
<dbReference type="PATRIC" id="fig|1302648.3.peg.1328"/>
<reference evidence="1 2" key="1">
    <citation type="submission" date="2014-08" db="EMBL/GenBank/DDBJ databases">
        <title>Genome sequence of Tetragenococcus muriaticus.</title>
        <authorList>
            <person name="Chuea-nongthon C."/>
            <person name="Rodtong S."/>
            <person name="Yongsawatdigul J."/>
            <person name="Steele J.L."/>
            <person name="Liu X.-y."/>
            <person name="Speers J."/>
            <person name="Glasner J.D."/>
            <person name="Neeno-Eckwall E.C."/>
        </authorList>
    </citation>
    <scope>NUCLEOTIDE SEQUENCE [LARGE SCALE GENOMIC DNA]</scope>
    <source>
        <strain evidence="1 2">3MR10-3</strain>
    </source>
</reference>